<evidence type="ECO:0000256" key="1">
    <source>
        <dbReference type="SAM" id="SignalP"/>
    </source>
</evidence>
<name>A0ABR0TAL5_AURPU</name>
<evidence type="ECO:0000313" key="3">
    <source>
        <dbReference type="Proteomes" id="UP001341245"/>
    </source>
</evidence>
<sequence length="1017" mass="111874">MKSRAILLLAAFIAYLPAALTVAIDPQVNPRLERGTFEVPSRNVRPRFRYWLPDASVNHSQVVDDIKEAKRVGAGGVELLGYYNYGDSGIIQSTISTDWTKYGWGTSEWRQIQDTVLRAANDSNLTVDLALGPNQGAGVPASPDSDGLLWDLQPFNITVPIGKRFDDVLPGWGTGPLVSASIALLLETIDGTSAIYKMLSNQSLADVTNMIDSRGHLTYQLPSETVGEEYILFAYYLVHSRYREQQSPEFVVSNIVQTPVTHWVQNGSWVVDHFSANGAQVVIDFWEQYLLNGSDTAQLLNEIGNYIWEDSQEFTANVFWTPALADTFHAIHGYTINKYLPILLHGNSGLVIPTSEASSTPTYYITDEIDSGDSHVADYRQTLTTLNIEYLTALTQWAHSMGLQSSTQVAYNLPMDMLANIPDVDAPETETLGFAHNIDAYRQFAGPANLAGKRIISSEAGAVMLQAYQQTIPELLWDLKRSIVGGVNSFVLHGYPYSGNYMNSTWPSWTTFDYLFTEMHNRHQPGWDFYRDFMDYVARVQFVSQAGVAKRDVVFWLKDTTYASVPTRYWPTDLQDAGYTYEYLSPDDFSLPDARVSDGVLAPGRQSFKAMIVRGNDTLTPSGVSKLAEWAHQGLPIVFSGGLPSNMSGTSNVSLASINSTLTQLLQLENVHVVPYEKLAESLSDISITPRTAISRNKASNTTWFTNWREDVNNSMTYVFIYNDATGLPRGSGASTGNITFQASGTPYFYNAWTGEKTPVVLYQRHNTTMTVTITLAGNQTTILAFDMKSNGFQQAGHVEYSSGQLKTMSNNKYLINYGHKSCTAKLANGSTIQIPSSNLSPIGLKNWTLVIESWTAPADLYDVEGTVKTNSTYKLSTLVPWNQIPNTNLSHVSGRGYCSTSFIWPPSSSSTVNLTGAQLELGSIIHTARASLNGIALPPLDVTDASTDLTPYLRTGVNKLEVVVATPYGNALSSIWSTLRSYGAAPNVLAGASAPAVRQYGLIGDVFIVPFIGVRL</sequence>
<reference evidence="2 3" key="1">
    <citation type="submission" date="2023-11" db="EMBL/GenBank/DDBJ databases">
        <title>Draft genome sequence and annotation of the polyextremotolerant black yeast-like fungus Aureobasidium pullulans NRRL 62042.</title>
        <authorList>
            <person name="Dielentheis-Frenken M.R.E."/>
            <person name="Wibberg D."/>
            <person name="Blank L.M."/>
            <person name="Tiso T."/>
        </authorList>
    </citation>
    <scope>NUCLEOTIDE SEQUENCE [LARGE SCALE GENOMIC DNA]</scope>
    <source>
        <strain evidence="2 3">NRRL 62042</strain>
    </source>
</reference>
<dbReference type="PANTHER" id="PTHR36848">
    <property type="entry name" value="DNA-BINDING PROTEIN (PUTATIVE SECRETED PROTEIN)-RELATED"/>
    <property type="match status" value="1"/>
</dbReference>
<dbReference type="EMBL" id="JASGXD010000014">
    <property type="protein sequence ID" value="KAK6001478.1"/>
    <property type="molecule type" value="Genomic_DNA"/>
</dbReference>
<evidence type="ECO:0008006" key="4">
    <source>
        <dbReference type="Google" id="ProtNLM"/>
    </source>
</evidence>
<dbReference type="PANTHER" id="PTHR36848:SF2">
    <property type="entry name" value="SECRETED PROTEIN"/>
    <property type="match status" value="1"/>
</dbReference>
<accession>A0ABR0TAL5</accession>
<dbReference type="Proteomes" id="UP001341245">
    <property type="component" value="Unassembled WGS sequence"/>
</dbReference>
<dbReference type="InterPro" id="IPR053161">
    <property type="entry name" value="Ulvan_degrading_GH"/>
</dbReference>
<dbReference type="SUPFAM" id="SSF49785">
    <property type="entry name" value="Galactose-binding domain-like"/>
    <property type="match status" value="1"/>
</dbReference>
<comment type="caution">
    <text evidence="2">The sequence shown here is derived from an EMBL/GenBank/DDBJ whole genome shotgun (WGS) entry which is preliminary data.</text>
</comment>
<keyword evidence="3" id="KW-1185">Reference proteome</keyword>
<dbReference type="Pfam" id="PF17132">
    <property type="entry name" value="Glyco_hydro_106"/>
    <property type="match status" value="1"/>
</dbReference>
<proteinExistence type="predicted"/>
<gene>
    <name evidence="2" type="ORF">QM012_002809</name>
</gene>
<evidence type="ECO:0000313" key="2">
    <source>
        <dbReference type="EMBL" id="KAK6001478.1"/>
    </source>
</evidence>
<dbReference type="InterPro" id="IPR008979">
    <property type="entry name" value="Galactose-bd-like_sf"/>
</dbReference>
<organism evidence="2 3">
    <name type="scientific">Aureobasidium pullulans</name>
    <name type="common">Black yeast</name>
    <name type="synonym">Pullularia pullulans</name>
    <dbReference type="NCBI Taxonomy" id="5580"/>
    <lineage>
        <taxon>Eukaryota</taxon>
        <taxon>Fungi</taxon>
        <taxon>Dikarya</taxon>
        <taxon>Ascomycota</taxon>
        <taxon>Pezizomycotina</taxon>
        <taxon>Dothideomycetes</taxon>
        <taxon>Dothideomycetidae</taxon>
        <taxon>Dothideales</taxon>
        <taxon>Saccotheciaceae</taxon>
        <taxon>Aureobasidium</taxon>
    </lineage>
</organism>
<feature type="chain" id="PRO_5046577926" description="Secreted protein" evidence="1">
    <location>
        <begin position="24"/>
        <end position="1017"/>
    </location>
</feature>
<feature type="signal peptide" evidence="1">
    <location>
        <begin position="1"/>
        <end position="23"/>
    </location>
</feature>
<keyword evidence="1" id="KW-0732">Signal</keyword>
<protein>
    <recommendedName>
        <fullName evidence="4">Secreted protein</fullName>
    </recommendedName>
</protein>